<proteinExistence type="predicted"/>
<sequence>MKKLTKRLFVSVAALVIASPIFAGVKTVSADSLNDTKASISSQQSAGDKLVAELDQIQGKVWSLQNKVTAKNQEITDVQDNIASSQKRLGELTGEIKTTTAELANRKDVLREQLVELQKQSTNSVSGNIYLDFVLSGDNFTDLISRSFAVNRLNKANEEAMSAVQESKQELAGLKDEQTAKQDQLVADKDKLVSEKVALDAAKADADAAAQTLQTKISENQDVLSTLKVKLNTQTEAGAKAQATATVAATPAKQATATPLDNSVKAPVVNSHTGSNPYAYGECTWYAYQRTGWAGGHWGNGGQWGASAAAAGYTVNNTPEVGAIVVFAGGQNVGGWIAAPGYGHVGVVEAVNGGSITISQGGNGFSNPAGPNLQSLGSVGSYTYIHPAR</sequence>
<gene>
    <name evidence="5" type="ORF">ACFQ4R_07110</name>
</gene>
<feature type="signal peptide" evidence="3">
    <location>
        <begin position="1"/>
        <end position="23"/>
    </location>
</feature>
<dbReference type="Proteomes" id="UP001597191">
    <property type="component" value="Unassembled WGS sequence"/>
</dbReference>
<dbReference type="SUPFAM" id="SSF54001">
    <property type="entry name" value="Cysteine proteinases"/>
    <property type="match status" value="1"/>
</dbReference>
<evidence type="ECO:0000256" key="1">
    <source>
        <dbReference type="ARBA" id="ARBA00022729"/>
    </source>
</evidence>
<accession>A0ABW4BNX6</accession>
<dbReference type="InterPro" id="IPR009148">
    <property type="entry name" value="PcsB-like"/>
</dbReference>
<dbReference type="Pfam" id="PF24568">
    <property type="entry name" value="CC_PcsB"/>
    <property type="match status" value="1"/>
</dbReference>
<dbReference type="InterPro" id="IPR007921">
    <property type="entry name" value="CHAP_dom"/>
</dbReference>
<comment type="caution">
    <text evidence="5">The sequence shown here is derived from an EMBL/GenBank/DDBJ whole genome shotgun (WGS) entry which is preliminary data.</text>
</comment>
<dbReference type="PRINTS" id="PR01852">
    <property type="entry name" value="SIBAPROTEIN"/>
</dbReference>
<dbReference type="Gene3D" id="3.90.1720.10">
    <property type="entry name" value="endopeptidase domain like (from Nostoc punctiforme)"/>
    <property type="match status" value="1"/>
</dbReference>
<dbReference type="Gene3D" id="6.10.250.3150">
    <property type="match status" value="1"/>
</dbReference>
<reference evidence="6" key="1">
    <citation type="journal article" date="2019" name="Int. J. Syst. Evol. Microbiol.">
        <title>The Global Catalogue of Microorganisms (GCM) 10K type strain sequencing project: providing services to taxonomists for standard genome sequencing and annotation.</title>
        <authorList>
            <consortium name="The Broad Institute Genomics Platform"/>
            <consortium name="The Broad Institute Genome Sequencing Center for Infectious Disease"/>
            <person name="Wu L."/>
            <person name="Ma J."/>
        </authorList>
    </citation>
    <scope>NUCLEOTIDE SEQUENCE [LARGE SCALE GENOMIC DNA]</scope>
    <source>
        <strain evidence="6">CCM 8937</strain>
    </source>
</reference>
<keyword evidence="1 3" id="KW-0732">Signal</keyword>
<evidence type="ECO:0000259" key="4">
    <source>
        <dbReference type="PROSITE" id="PS50911"/>
    </source>
</evidence>
<evidence type="ECO:0000313" key="5">
    <source>
        <dbReference type="EMBL" id="MFD1411353.1"/>
    </source>
</evidence>
<organism evidence="5 6">
    <name type="scientific">Lapidilactobacillus gannanensis</name>
    <dbReference type="NCBI Taxonomy" id="2486002"/>
    <lineage>
        <taxon>Bacteria</taxon>
        <taxon>Bacillati</taxon>
        <taxon>Bacillota</taxon>
        <taxon>Bacilli</taxon>
        <taxon>Lactobacillales</taxon>
        <taxon>Lactobacillaceae</taxon>
        <taxon>Lapidilactobacillus</taxon>
    </lineage>
</organism>
<feature type="coiled-coil region" evidence="2">
    <location>
        <begin position="150"/>
        <end position="184"/>
    </location>
</feature>
<evidence type="ECO:0000256" key="2">
    <source>
        <dbReference type="SAM" id="Coils"/>
    </source>
</evidence>
<feature type="chain" id="PRO_5046793744" evidence="3">
    <location>
        <begin position="24"/>
        <end position="389"/>
    </location>
</feature>
<dbReference type="InterPro" id="IPR038765">
    <property type="entry name" value="Papain-like_cys_pep_sf"/>
</dbReference>
<dbReference type="EMBL" id="JBHTOH010000058">
    <property type="protein sequence ID" value="MFD1411353.1"/>
    <property type="molecule type" value="Genomic_DNA"/>
</dbReference>
<dbReference type="InterPro" id="IPR057309">
    <property type="entry name" value="PcsB_CC"/>
</dbReference>
<evidence type="ECO:0000313" key="6">
    <source>
        <dbReference type="Proteomes" id="UP001597191"/>
    </source>
</evidence>
<keyword evidence="2" id="KW-0175">Coiled coil</keyword>
<dbReference type="Pfam" id="PF05257">
    <property type="entry name" value="CHAP"/>
    <property type="match status" value="1"/>
</dbReference>
<evidence type="ECO:0000256" key="3">
    <source>
        <dbReference type="SAM" id="SignalP"/>
    </source>
</evidence>
<keyword evidence="6" id="KW-1185">Reference proteome</keyword>
<name>A0ABW4BNX6_9LACO</name>
<feature type="domain" description="Peptidase C51" evidence="4">
    <location>
        <begin position="258"/>
        <end position="386"/>
    </location>
</feature>
<dbReference type="RefSeq" id="WP_125650949.1">
    <property type="nucleotide sequence ID" value="NZ_JBHTOH010000058.1"/>
</dbReference>
<protein>
    <submittedName>
        <fullName evidence="5">CHAP domain-containing protein</fullName>
    </submittedName>
</protein>
<dbReference type="PROSITE" id="PS50911">
    <property type="entry name" value="CHAP"/>
    <property type="match status" value="1"/>
</dbReference>